<accession>A0A977KBN0</accession>
<dbReference type="Proteomes" id="UP001063698">
    <property type="component" value="Chromosome"/>
</dbReference>
<dbReference type="AlphaFoldDB" id="A0A977KBN0"/>
<name>A0A977KBN0_9CREN</name>
<keyword evidence="2" id="KW-1185">Reference proteome</keyword>
<proteinExistence type="predicted"/>
<dbReference type="KEGG" id="ipc:IPA_07665"/>
<gene>
    <name evidence="1" type="ORF">IPA_07665</name>
</gene>
<evidence type="ECO:0000313" key="1">
    <source>
        <dbReference type="EMBL" id="UXD22719.1"/>
    </source>
</evidence>
<sequence length="463" mass="52026">MLSDDQFLIDFLAVVRLAYRKDPEKTFLMSTIARNVGLIKDPPLLASDVFGREHLSLFFLNQPIGYYRRFLSMSRELDTMSGLGRRKKGALAKALSEGGEEWNAFQSVKSKKKMRDVLKLVHPPPPSEELRGIWGWVVGRGTSSNPLIQSYESFMKWKDSSFERALEIALETPLPWSVVRSNISLEAILNRLSEKDLFKLFANTMSPFDVLAQLSTVVRTLGEDVAIDLLREKLKERVAAYSLARAVLGLSAQGYGKVSRWLFWNALLEKSERLYDILGFDEDEVVLLLDMSDQAFKRHKILAEMGLFLRPKGTIYLFSKSEDSLMLDDEVLSSTEAGLEFWTALYSEELLPLGEKPGTLDAMEEFSAKYASKDKVLVVLTSEANEMNSIPALNYVNNLDKWKSVVVVGLGGDDPLPMSYGNLISVKGRSPDALIASLRMLKLMESEGSFDLKNFEKASEIGT</sequence>
<dbReference type="SUPFAM" id="SSF140864">
    <property type="entry name" value="TROVE domain-like"/>
    <property type="match status" value="1"/>
</dbReference>
<protein>
    <submittedName>
        <fullName evidence="1">Uncharacterized protein</fullName>
    </submittedName>
</protein>
<dbReference type="EMBL" id="CP006868">
    <property type="protein sequence ID" value="UXD22719.1"/>
    <property type="molecule type" value="Genomic_DNA"/>
</dbReference>
<reference evidence="1" key="1">
    <citation type="submission" date="2013-11" db="EMBL/GenBank/DDBJ databases">
        <title>Comparative genomics of Ignicoccus.</title>
        <authorList>
            <person name="Podar M."/>
        </authorList>
    </citation>
    <scope>NUCLEOTIDE SEQUENCE</scope>
    <source>
        <strain evidence="1">DSM 13166</strain>
    </source>
</reference>
<organism evidence="1 2">
    <name type="scientific">Ignicoccus pacificus DSM 13166</name>
    <dbReference type="NCBI Taxonomy" id="940294"/>
    <lineage>
        <taxon>Archaea</taxon>
        <taxon>Thermoproteota</taxon>
        <taxon>Thermoprotei</taxon>
        <taxon>Desulfurococcales</taxon>
        <taxon>Desulfurococcaceae</taxon>
        <taxon>Ignicoccus</taxon>
    </lineage>
</organism>
<dbReference type="InterPro" id="IPR037214">
    <property type="entry name" value="TROVE_dom_sf"/>
</dbReference>
<evidence type="ECO:0000313" key="2">
    <source>
        <dbReference type="Proteomes" id="UP001063698"/>
    </source>
</evidence>